<keyword evidence="4 5" id="KW-0472">Membrane</keyword>
<feature type="transmembrane region" description="Helical" evidence="5">
    <location>
        <begin position="228"/>
        <end position="249"/>
    </location>
</feature>
<dbReference type="CDD" id="cd17319">
    <property type="entry name" value="MFS_ExuT_GudP_like"/>
    <property type="match status" value="1"/>
</dbReference>
<feature type="transmembrane region" description="Helical" evidence="5">
    <location>
        <begin position="77"/>
        <end position="105"/>
    </location>
</feature>
<dbReference type="PANTHER" id="PTHR11662">
    <property type="entry name" value="SOLUTE CARRIER FAMILY 17"/>
    <property type="match status" value="1"/>
</dbReference>
<dbReference type="PROSITE" id="PS50850">
    <property type="entry name" value="MFS"/>
    <property type="match status" value="1"/>
</dbReference>
<keyword evidence="2 5" id="KW-0812">Transmembrane</keyword>
<accession>A0ABU5SMR4</accession>
<gene>
    <name evidence="7" type="ORF">VB798_18360</name>
</gene>
<dbReference type="Proteomes" id="UP001302222">
    <property type="component" value="Unassembled WGS sequence"/>
</dbReference>
<dbReference type="PIRSF" id="PIRSF002808">
    <property type="entry name" value="Hexose_phosphate_transp"/>
    <property type="match status" value="1"/>
</dbReference>
<dbReference type="EMBL" id="JAYGIM010000014">
    <property type="protein sequence ID" value="MEA5428560.1"/>
    <property type="molecule type" value="Genomic_DNA"/>
</dbReference>
<dbReference type="PANTHER" id="PTHR11662:SF285">
    <property type="entry name" value="HEXURONATE TRANSPORTER"/>
    <property type="match status" value="1"/>
</dbReference>
<evidence type="ECO:0000259" key="6">
    <source>
        <dbReference type="PROSITE" id="PS50850"/>
    </source>
</evidence>
<keyword evidence="3 5" id="KW-1133">Transmembrane helix</keyword>
<feature type="transmembrane region" description="Helical" evidence="5">
    <location>
        <begin position="269"/>
        <end position="290"/>
    </location>
</feature>
<organism evidence="7 8">
    <name type="scientific">Arcicella lustrica</name>
    <dbReference type="NCBI Taxonomy" id="2984196"/>
    <lineage>
        <taxon>Bacteria</taxon>
        <taxon>Pseudomonadati</taxon>
        <taxon>Bacteroidota</taxon>
        <taxon>Cytophagia</taxon>
        <taxon>Cytophagales</taxon>
        <taxon>Flectobacillaceae</taxon>
        <taxon>Arcicella</taxon>
    </lineage>
</organism>
<dbReference type="InterPro" id="IPR011701">
    <property type="entry name" value="MFS"/>
</dbReference>
<feature type="transmembrane region" description="Helical" evidence="5">
    <location>
        <begin position="51"/>
        <end position="70"/>
    </location>
</feature>
<name>A0ABU5SMR4_9BACT</name>
<dbReference type="Gene3D" id="1.20.1250.20">
    <property type="entry name" value="MFS general substrate transporter like domains"/>
    <property type="match status" value="2"/>
</dbReference>
<evidence type="ECO:0000313" key="8">
    <source>
        <dbReference type="Proteomes" id="UP001302222"/>
    </source>
</evidence>
<dbReference type="InterPro" id="IPR000849">
    <property type="entry name" value="Sugar_P_transporter"/>
</dbReference>
<sequence>MENTLGKYRWRVVALLFFATTISYLDRQVIALLKPTLEKEFSWTESDYGNLVMAFQAAYAVGLMIFGGFIDKIGTKLGYAIAVAWWSTAGVLTAFAGSTFGFGVFRSLLGLGEGGNFPAAIKSVAEWFPKKERALATGIFNSGANIGAVAAPLMVPFILATFGWQVAFIITGGVGFIWLIFWWIGYELPARQNKLSKEELLYIQSDNEPDTSHEEPVKWVNLLGIRQTWAFIFGKMLTDPIWWFFLYWLPSYFSETFQLDLKKPSLELIVVYTATTIGSIGGGYISGYLIKKGWPVFKARKTAMLSFAIAVVPIVFAQYCTNIWQAVVLISLAAAAHQAWSANIFTTASDMFPKKAVSSVVGLGGMAGSIGGILFPLIVGYLLDTYKAQGNITAGYNIIFILCGGAYLLAWGIMHLFNPRNKQVVI</sequence>
<keyword evidence="8" id="KW-1185">Reference proteome</keyword>
<feature type="transmembrane region" description="Helical" evidence="5">
    <location>
        <begin position="302"/>
        <end position="319"/>
    </location>
</feature>
<reference evidence="7 8" key="1">
    <citation type="submission" date="2023-12" db="EMBL/GenBank/DDBJ databases">
        <title>Novel species of the genus Arcicella isolated from rivers.</title>
        <authorList>
            <person name="Lu H."/>
        </authorList>
    </citation>
    <scope>NUCLEOTIDE SEQUENCE [LARGE SCALE GENOMIC DNA]</scope>
    <source>
        <strain evidence="7 8">DC25W</strain>
    </source>
</reference>
<evidence type="ECO:0000256" key="2">
    <source>
        <dbReference type="ARBA" id="ARBA00022692"/>
    </source>
</evidence>
<evidence type="ECO:0000256" key="4">
    <source>
        <dbReference type="ARBA" id="ARBA00023136"/>
    </source>
</evidence>
<feature type="transmembrane region" description="Helical" evidence="5">
    <location>
        <begin position="357"/>
        <end position="383"/>
    </location>
</feature>
<dbReference type="RefSeq" id="WP_323261006.1">
    <property type="nucleotide sequence ID" value="NZ_JAYGIM010000014.1"/>
</dbReference>
<evidence type="ECO:0000256" key="5">
    <source>
        <dbReference type="SAM" id="Phobius"/>
    </source>
</evidence>
<comment type="caution">
    <text evidence="7">The sequence shown here is derived from an EMBL/GenBank/DDBJ whole genome shotgun (WGS) entry which is preliminary data.</text>
</comment>
<evidence type="ECO:0000256" key="3">
    <source>
        <dbReference type="ARBA" id="ARBA00022989"/>
    </source>
</evidence>
<comment type="subcellular location">
    <subcellularLocation>
        <location evidence="1">Membrane</location>
        <topology evidence="1">Multi-pass membrane protein</topology>
    </subcellularLocation>
</comment>
<feature type="domain" description="Major facilitator superfamily (MFS) profile" evidence="6">
    <location>
        <begin position="12"/>
        <end position="422"/>
    </location>
</feature>
<dbReference type="InterPro" id="IPR020846">
    <property type="entry name" value="MFS_dom"/>
</dbReference>
<dbReference type="SUPFAM" id="SSF103473">
    <property type="entry name" value="MFS general substrate transporter"/>
    <property type="match status" value="1"/>
</dbReference>
<evidence type="ECO:0000256" key="1">
    <source>
        <dbReference type="ARBA" id="ARBA00004141"/>
    </source>
</evidence>
<feature type="transmembrane region" description="Helical" evidence="5">
    <location>
        <begin position="395"/>
        <end position="417"/>
    </location>
</feature>
<feature type="transmembrane region" description="Helical" evidence="5">
    <location>
        <begin position="162"/>
        <end position="184"/>
    </location>
</feature>
<proteinExistence type="predicted"/>
<dbReference type="InterPro" id="IPR050382">
    <property type="entry name" value="MFS_Na/Anion_cotransporter"/>
</dbReference>
<dbReference type="InterPro" id="IPR036259">
    <property type="entry name" value="MFS_trans_sf"/>
</dbReference>
<protein>
    <submittedName>
        <fullName evidence="7">MFS transporter</fullName>
    </submittedName>
</protein>
<evidence type="ECO:0000313" key="7">
    <source>
        <dbReference type="EMBL" id="MEA5428560.1"/>
    </source>
</evidence>
<dbReference type="Pfam" id="PF07690">
    <property type="entry name" value="MFS_1"/>
    <property type="match status" value="1"/>
</dbReference>